<keyword evidence="3" id="KW-0418">Kinase</keyword>
<accession>A0A183AKN6</accession>
<dbReference type="GO" id="GO:0005829">
    <property type="term" value="C:cytosol"/>
    <property type="evidence" value="ECO:0007669"/>
    <property type="project" value="TreeGrafter"/>
</dbReference>
<dbReference type="SMART" id="SM00220">
    <property type="entry name" value="S_TKc"/>
    <property type="match status" value="1"/>
</dbReference>
<evidence type="ECO:0000313" key="9">
    <source>
        <dbReference type="WBParaSite" id="ECPE_0000753701-mRNA-1"/>
    </source>
</evidence>
<dbReference type="InterPro" id="IPR017441">
    <property type="entry name" value="Protein_kinase_ATP_BS"/>
</dbReference>
<organism evidence="9">
    <name type="scientific">Echinostoma caproni</name>
    <dbReference type="NCBI Taxonomy" id="27848"/>
    <lineage>
        <taxon>Eukaryota</taxon>
        <taxon>Metazoa</taxon>
        <taxon>Spiralia</taxon>
        <taxon>Lophotrochozoa</taxon>
        <taxon>Platyhelminthes</taxon>
        <taxon>Trematoda</taxon>
        <taxon>Digenea</taxon>
        <taxon>Plagiorchiida</taxon>
        <taxon>Echinostomata</taxon>
        <taxon>Echinostomatoidea</taxon>
        <taxon>Echinostomatidae</taxon>
        <taxon>Echinostoma</taxon>
    </lineage>
</organism>
<dbReference type="Pfam" id="PF00069">
    <property type="entry name" value="Pkinase"/>
    <property type="match status" value="3"/>
</dbReference>
<evidence type="ECO:0000256" key="2">
    <source>
        <dbReference type="ARBA" id="ARBA00022741"/>
    </source>
</evidence>
<evidence type="ECO:0000256" key="6">
    <source>
        <dbReference type="PROSITE-ProRule" id="PRU10141"/>
    </source>
</evidence>
<evidence type="ECO:0000256" key="7">
    <source>
        <dbReference type="SAM" id="MobiDB-lite"/>
    </source>
</evidence>
<dbReference type="GO" id="GO:0004694">
    <property type="term" value="F:eukaryotic translation initiation factor 2alpha kinase activity"/>
    <property type="evidence" value="ECO:0007669"/>
    <property type="project" value="TreeGrafter"/>
</dbReference>
<dbReference type="PROSITE" id="PS50011">
    <property type="entry name" value="PROTEIN_KINASE_DOM"/>
    <property type="match status" value="1"/>
</dbReference>
<keyword evidence="2 6" id="KW-0547">Nucleotide-binding</keyword>
<dbReference type="GO" id="GO:0005634">
    <property type="term" value="C:nucleus"/>
    <property type="evidence" value="ECO:0007669"/>
    <property type="project" value="TreeGrafter"/>
</dbReference>
<dbReference type="PANTHER" id="PTHR11042">
    <property type="entry name" value="EUKARYOTIC TRANSLATION INITIATION FACTOR 2-ALPHA KINASE EIF2-ALPHA KINASE -RELATED"/>
    <property type="match status" value="1"/>
</dbReference>
<dbReference type="Gene3D" id="1.10.510.10">
    <property type="entry name" value="Transferase(Phosphotransferase) domain 1"/>
    <property type="match status" value="2"/>
</dbReference>
<dbReference type="PROSITE" id="PS00107">
    <property type="entry name" value="PROTEIN_KINASE_ATP"/>
    <property type="match status" value="1"/>
</dbReference>
<keyword evidence="4 6" id="KW-0067">ATP-binding</keyword>
<evidence type="ECO:0000256" key="5">
    <source>
        <dbReference type="ARBA" id="ARBA00037982"/>
    </source>
</evidence>
<dbReference type="PROSITE" id="PS00108">
    <property type="entry name" value="PROTEIN_KINASE_ST"/>
    <property type="match status" value="1"/>
</dbReference>
<dbReference type="InterPro" id="IPR050339">
    <property type="entry name" value="CC_SR_Kinase"/>
</dbReference>
<reference evidence="9" key="1">
    <citation type="submission" date="2016-06" db="UniProtKB">
        <authorList>
            <consortium name="WormBaseParasite"/>
        </authorList>
    </citation>
    <scope>IDENTIFICATION</scope>
</reference>
<dbReference type="SUPFAM" id="SSF56112">
    <property type="entry name" value="Protein kinase-like (PK-like)"/>
    <property type="match status" value="1"/>
</dbReference>
<comment type="similarity">
    <text evidence="5">Belongs to the protein kinase superfamily. Ser/Thr protein kinase family. GCN2 subfamily.</text>
</comment>
<dbReference type="InterPro" id="IPR000719">
    <property type="entry name" value="Prot_kinase_dom"/>
</dbReference>
<name>A0A183AKN6_9TREM</name>
<dbReference type="PANTHER" id="PTHR11042:SF136">
    <property type="entry name" value="EIF-2-ALPHA KINASE GCN2"/>
    <property type="match status" value="1"/>
</dbReference>
<keyword evidence="1" id="KW-0808">Transferase</keyword>
<sequence>LVLQLSAPESASAVWILPLQQKVSANPNHFGQPTQVYTSQTKCPRLLEDFDEFSVIGRGGFGCVLKARNIIEEKEYAIKCVRIDDTQADVLLREIRALSKLQHDNIVRYFTSWKDRFDAELPLPSMPLAESMSAQHDPFSETCSTSTSSTEEDHPVIKKSDNHPPICPEDPISVEDTADWIEVDGRRRGVRRAQPSPPRSSATVADEDELSWCPNGTASSPPQSQFCSGFFHRLGSASSSGSDSDDESVETVPGEVDEVHISFRCPDVDDEDELDGPAMPAHTGTCTNPSGSSSDDDESEEADAKTLKSKPEFQYLIIQMELCATKTLRHVIDEENLCATPDRAWSLFRELTHGLAYIHSKKIIHRDLKPANIMLDANDHVKIVDFGLATRTAEKQVVNARREAEVIQRCSELSLDGPDPDPQAFSVRGIESISDRLSEVGSSMLGRSMTRYVGTFFYISPEVQAASRKHMFYDERVDIYSLGIILFEMFYQAMPTVAQRVAVLTDLRKEQVIFPADWQLKKLANQTRLIRSMLQHDPNRRPSASDILASSWVPPLQATEAAFRTQLQEICRDPDGKLYQFVVQTLYTQSCSRAMVGSVQKNHVFHHSNFMRFYVITGYGDKNTTCYLSSGPLHSCILYDLSNCYYTFSHQALAKNCNPLASTRNPLDSTHNL</sequence>
<dbReference type="InterPro" id="IPR008271">
    <property type="entry name" value="Ser/Thr_kinase_AS"/>
</dbReference>
<feature type="compositionally biased region" description="Basic and acidic residues" evidence="7">
    <location>
        <begin position="151"/>
        <end position="162"/>
    </location>
</feature>
<feature type="compositionally biased region" description="Low complexity" evidence="7">
    <location>
        <begin position="140"/>
        <end position="149"/>
    </location>
</feature>
<dbReference type="InterPro" id="IPR011009">
    <property type="entry name" value="Kinase-like_dom_sf"/>
</dbReference>
<proteinExistence type="inferred from homology"/>
<evidence type="ECO:0000256" key="1">
    <source>
        <dbReference type="ARBA" id="ARBA00022679"/>
    </source>
</evidence>
<feature type="domain" description="Protein kinase" evidence="8">
    <location>
        <begin position="50"/>
        <end position="553"/>
    </location>
</feature>
<dbReference type="GO" id="GO:1990625">
    <property type="term" value="P:negative regulation of cytoplasmic translational initiation in response to stress"/>
    <property type="evidence" value="ECO:0007669"/>
    <property type="project" value="TreeGrafter"/>
</dbReference>
<evidence type="ECO:0000259" key="8">
    <source>
        <dbReference type="PROSITE" id="PS50011"/>
    </source>
</evidence>
<feature type="region of interest" description="Disordered" evidence="7">
    <location>
        <begin position="186"/>
        <end position="208"/>
    </location>
</feature>
<feature type="region of interest" description="Disordered" evidence="7">
    <location>
        <begin position="237"/>
        <end position="306"/>
    </location>
</feature>
<evidence type="ECO:0000256" key="3">
    <source>
        <dbReference type="ARBA" id="ARBA00022777"/>
    </source>
</evidence>
<dbReference type="GO" id="GO:0005524">
    <property type="term" value="F:ATP binding"/>
    <property type="evidence" value="ECO:0007669"/>
    <property type="project" value="UniProtKB-UniRule"/>
</dbReference>
<dbReference type="AlphaFoldDB" id="A0A183AKN6"/>
<feature type="region of interest" description="Disordered" evidence="7">
    <location>
        <begin position="135"/>
        <end position="172"/>
    </location>
</feature>
<dbReference type="WBParaSite" id="ECPE_0000753701-mRNA-1">
    <property type="protein sequence ID" value="ECPE_0000753701-mRNA-1"/>
    <property type="gene ID" value="ECPE_0000753701"/>
</dbReference>
<evidence type="ECO:0000256" key="4">
    <source>
        <dbReference type="ARBA" id="ARBA00022840"/>
    </source>
</evidence>
<feature type="binding site" evidence="6">
    <location>
        <position position="79"/>
    </location>
    <ligand>
        <name>ATP</name>
        <dbReference type="ChEBI" id="CHEBI:30616"/>
    </ligand>
</feature>
<protein>
    <submittedName>
        <fullName evidence="9">Protein kinase domain-containing protein</fullName>
    </submittedName>
</protein>
<dbReference type="Gene3D" id="3.30.200.20">
    <property type="entry name" value="Phosphorylase Kinase, domain 1"/>
    <property type="match status" value="1"/>
</dbReference>